<keyword evidence="3" id="KW-1185">Reference proteome</keyword>
<organism evidence="2 3">
    <name type="scientific">Bordetella ansorpii</name>
    <dbReference type="NCBI Taxonomy" id="288768"/>
    <lineage>
        <taxon>Bacteria</taxon>
        <taxon>Pseudomonadati</taxon>
        <taxon>Pseudomonadota</taxon>
        <taxon>Betaproteobacteria</taxon>
        <taxon>Burkholderiales</taxon>
        <taxon>Alcaligenaceae</taxon>
        <taxon>Bordetella</taxon>
    </lineage>
</organism>
<dbReference type="Pfam" id="PF13663">
    <property type="entry name" value="DUF4148"/>
    <property type="match status" value="1"/>
</dbReference>
<dbReference type="EMBL" id="FKIF01000007">
    <property type="protein sequence ID" value="SAI70964.1"/>
    <property type="molecule type" value="Genomic_DNA"/>
</dbReference>
<accession>A0A157SKY9</accession>
<evidence type="ECO:0000313" key="3">
    <source>
        <dbReference type="Proteomes" id="UP000076848"/>
    </source>
</evidence>
<name>A0A157SKY9_9BORD</name>
<feature type="signal peptide" evidence="1">
    <location>
        <begin position="1"/>
        <end position="25"/>
    </location>
</feature>
<keyword evidence="1" id="KW-0732">Signal</keyword>
<gene>
    <name evidence="2" type="ORF">SAMEA3906486_03273</name>
</gene>
<evidence type="ECO:0000256" key="1">
    <source>
        <dbReference type="SAM" id="SignalP"/>
    </source>
</evidence>
<dbReference type="AlphaFoldDB" id="A0A157SKY9"/>
<feature type="chain" id="PRO_5007616340" description="DUF4148 domain-containing protein" evidence="1">
    <location>
        <begin position="26"/>
        <end position="102"/>
    </location>
</feature>
<protein>
    <recommendedName>
        <fullName evidence="4">DUF4148 domain-containing protein</fullName>
    </recommendedName>
</protein>
<dbReference type="Proteomes" id="UP000076848">
    <property type="component" value="Unassembled WGS sequence"/>
</dbReference>
<dbReference type="InterPro" id="IPR025421">
    <property type="entry name" value="DUF4148"/>
</dbReference>
<evidence type="ECO:0000313" key="2">
    <source>
        <dbReference type="EMBL" id="SAI70964.1"/>
    </source>
</evidence>
<dbReference type="OrthoDB" id="8638282at2"/>
<sequence length="102" mass="11255">MQKAQSLKIVATLMLSMLAIGAAHAREETVVPKGESTLSRADVVRDLQAWKQAGLDEEWRTESTPDVYSPAYRAKYEAYVRLTQRPGVPSASPSQARPEPRG</sequence>
<reference evidence="2 3" key="1">
    <citation type="submission" date="2016-04" db="EMBL/GenBank/DDBJ databases">
        <authorList>
            <consortium name="Pathogen Informatics"/>
        </authorList>
    </citation>
    <scope>NUCLEOTIDE SEQUENCE [LARGE SCALE GENOMIC DNA]</scope>
    <source>
        <strain evidence="2 3">H050680373</strain>
    </source>
</reference>
<dbReference type="RefSeq" id="WP_066129146.1">
    <property type="nucleotide sequence ID" value="NZ_FKIF01000007.1"/>
</dbReference>
<evidence type="ECO:0008006" key="4">
    <source>
        <dbReference type="Google" id="ProtNLM"/>
    </source>
</evidence>
<proteinExistence type="predicted"/>